<comment type="caution">
    <text evidence="1">The sequence shown here is derived from an EMBL/GenBank/DDBJ whole genome shotgun (WGS) entry which is preliminary data.</text>
</comment>
<evidence type="ECO:0000313" key="2">
    <source>
        <dbReference type="Proteomes" id="UP000321057"/>
    </source>
</evidence>
<gene>
    <name evidence="1" type="ORF">SGA02_18760</name>
</gene>
<keyword evidence="2" id="KW-1185">Reference proteome</keyword>
<organism evidence="1 2">
    <name type="scientific">Staphylococcus gallinarum</name>
    <dbReference type="NCBI Taxonomy" id="1293"/>
    <lineage>
        <taxon>Bacteria</taxon>
        <taxon>Bacillati</taxon>
        <taxon>Bacillota</taxon>
        <taxon>Bacilli</taxon>
        <taxon>Bacillales</taxon>
        <taxon>Staphylococcaceae</taxon>
        <taxon>Staphylococcus</taxon>
    </lineage>
</organism>
<dbReference type="Proteomes" id="UP000321057">
    <property type="component" value="Unassembled WGS sequence"/>
</dbReference>
<protein>
    <submittedName>
        <fullName evidence="1">Uncharacterized protein</fullName>
    </submittedName>
</protein>
<evidence type="ECO:0000313" key="1">
    <source>
        <dbReference type="EMBL" id="GEQ06048.1"/>
    </source>
</evidence>
<sequence>MGLLSLAYLVGLVELRSRHAYYSFSCLTNNTQFINVVTTISETLYNEFIEIEIIPEIKQEMHNE</sequence>
<accession>A0ABQ0Y3T7</accession>
<proteinExistence type="predicted"/>
<name>A0ABQ0Y3T7_STAGA</name>
<dbReference type="EMBL" id="BKAX01000004">
    <property type="protein sequence ID" value="GEQ06048.1"/>
    <property type="molecule type" value="Genomic_DNA"/>
</dbReference>
<reference evidence="1 2" key="1">
    <citation type="submission" date="2019-07" db="EMBL/GenBank/DDBJ databases">
        <title>Whole genome shotgun sequence of Staphylococcus gallinarum NBRC 109767.</title>
        <authorList>
            <person name="Hosoyama A."/>
            <person name="Uohara A."/>
            <person name="Ohji S."/>
            <person name="Ichikawa N."/>
        </authorList>
    </citation>
    <scope>NUCLEOTIDE SEQUENCE [LARGE SCALE GENOMIC DNA]</scope>
    <source>
        <strain evidence="1 2">NBRC 109767</strain>
    </source>
</reference>